<dbReference type="EMBL" id="KL197745">
    <property type="protein sequence ID" value="KDQ51732.1"/>
    <property type="molecule type" value="Genomic_DNA"/>
</dbReference>
<evidence type="ECO:0000256" key="4">
    <source>
        <dbReference type="ARBA" id="ARBA00023027"/>
    </source>
</evidence>
<dbReference type="Gene3D" id="3.90.228.10">
    <property type="match status" value="1"/>
</dbReference>
<dbReference type="Pfam" id="PF00644">
    <property type="entry name" value="PARP"/>
    <property type="match status" value="1"/>
</dbReference>
<sequence>MLNVSGSASSGGMDAKWAALKDKNSKLKGRRRFVADVRDMKEACKEGYEGYGMRIERFREGDEEGNIEFKLVKGDQPIVAINLLVSDTSEYPAHHTFFAFSPDSDLPPRVESVIENLSSAKSSSIPETINKILLDLSKSSESKGKHVAMNESQDTDEEEGDDTDYEAYEDLDYQFGMVADNVTSAVSPQRLQHDFLEVVAADFRPGLIRFGTDDFVLTVSQPVINLSIPPHVLMAWDRRLLTTSHHLTLLISGMRGTYPPIKPDGTLNVGQVGQSLNLEFKVGLTRRYKPGREQTGEIIRNFGLVERDDEIGATLDGGGAAGAGESEWGLGEDEDGPMMEEDIPKPLVETEEDDPGRFQSFSLSSSLESLLNQAFVKVLGYRIKFGLGWAGAEALLAEVERMQSKPEDVFARLKNVMMEEDREERTVAQTYHLPHDPLLNREPNAELNLPLIAYSYLVRRMTLCTRYCPVCHNKLKMQYEALKPYVCDSKLCAYQYYSYNRGPSLEYEIQTNPESVDLLVSLTYIAAAEGSLEDPLPTGLGLRVPMPNGSIQSRVPNPTGFGMVGPVTTAMVPPGFPGYNNVVVPADASVSADPVADPRDGLVDLDSLALPEMRAAIVKLIDSIPSIAKIKAHLDRKVKAGKSRPKLRDVDPSVLPAAWSILRWCIASSTAYLEEITEQEDLIRNVEAPWRQFRFSVGAPDTEGKFKTALQAAQQSNANAATYPSLYAFHGSPARNWHSIIRHGLWFKTIAHGRAYGNGVYFAKEGSISMGSYAVKSQTCWRNSNIRPNSCAALAEIVNLPQQFVSNNPYFVIAQTDWIVCRYLLVNGAPKEEDLENTTFGAEEEAKKKQKKDDKVPFVTLDPAQPITLANHKVQIPEPSHKIDKLMRARREEYCEEDYDEDDADIFAAKEVLSRKPMEVIVIEDTPPPPDVGLSQRGGVDDWEHSPDWVQECMQHVMPPPAEASPMATMALQRELKAILKEQERARSLKELGWYMPPELIGDNLFQWIVELHSFEKSLPIAKDLVARGVNSLVFEIRFPPAFPHAPPFFRIIKPRFLPFIHGGGGHVTGGGSICMDLLTSDGWLPSYNIPSILLQIRLAISNLDPRPARLATNWDQPYGVHEALEGFRRAATTHGWKVPEGLERLLR</sequence>
<dbReference type="Gene3D" id="3.10.110.10">
    <property type="entry name" value="Ubiquitin Conjugating Enzyme"/>
    <property type="match status" value="1"/>
</dbReference>
<proteinExistence type="predicted"/>
<dbReference type="InterPro" id="IPR000608">
    <property type="entry name" value="UBC"/>
</dbReference>
<evidence type="ECO:0000313" key="8">
    <source>
        <dbReference type="Proteomes" id="UP000027265"/>
    </source>
</evidence>
<dbReference type="InterPro" id="IPR051838">
    <property type="entry name" value="ARTD_PARP"/>
</dbReference>
<evidence type="ECO:0000313" key="7">
    <source>
        <dbReference type="EMBL" id="KDQ51732.1"/>
    </source>
</evidence>
<feature type="region of interest" description="Disordered" evidence="5">
    <location>
        <begin position="836"/>
        <end position="855"/>
    </location>
</feature>
<dbReference type="Proteomes" id="UP000027265">
    <property type="component" value="Unassembled WGS sequence"/>
</dbReference>
<dbReference type="SMART" id="SM00212">
    <property type="entry name" value="UBCc"/>
    <property type="match status" value="1"/>
</dbReference>
<evidence type="ECO:0000256" key="1">
    <source>
        <dbReference type="ARBA" id="ARBA00022676"/>
    </source>
</evidence>
<feature type="compositionally biased region" description="Basic and acidic residues" evidence="5">
    <location>
        <begin position="844"/>
        <end position="855"/>
    </location>
</feature>
<feature type="region of interest" description="Disordered" evidence="5">
    <location>
        <begin position="143"/>
        <end position="162"/>
    </location>
</feature>
<dbReference type="STRING" id="933084.A0A067PL21"/>
<dbReference type="GO" id="GO:0003950">
    <property type="term" value="F:NAD+ poly-ADP-ribosyltransferase activity"/>
    <property type="evidence" value="ECO:0007669"/>
    <property type="project" value="InterPro"/>
</dbReference>
<gene>
    <name evidence="7" type="ORF">JAAARDRAFT_497248</name>
</gene>
<dbReference type="OrthoDB" id="109543at2759"/>
<dbReference type="InterPro" id="IPR012317">
    <property type="entry name" value="Poly(ADP-ribose)pol_cat_dom"/>
</dbReference>
<dbReference type="HOGENOM" id="CLU_003143_0_0_1"/>
<dbReference type="PANTHER" id="PTHR21328">
    <property type="entry name" value="POLY ADP-RIBOSE POLYMERASE FAMILY, MEMBER PARP"/>
    <property type="match status" value="1"/>
</dbReference>
<keyword evidence="3" id="KW-0548">Nucleotidyltransferase</keyword>
<evidence type="ECO:0000256" key="5">
    <source>
        <dbReference type="SAM" id="MobiDB-lite"/>
    </source>
</evidence>
<name>A0A067PL21_9AGAM</name>
<keyword evidence="2" id="KW-0808">Transferase</keyword>
<dbReference type="Pfam" id="PF00179">
    <property type="entry name" value="UQ_con"/>
    <property type="match status" value="1"/>
</dbReference>
<keyword evidence="8" id="KW-1185">Reference proteome</keyword>
<accession>A0A067PL21</accession>
<reference evidence="8" key="1">
    <citation type="journal article" date="2014" name="Proc. Natl. Acad. Sci. U.S.A.">
        <title>Extensive sampling of basidiomycete genomes demonstrates inadequacy of the white-rot/brown-rot paradigm for wood decay fungi.</title>
        <authorList>
            <person name="Riley R."/>
            <person name="Salamov A.A."/>
            <person name="Brown D.W."/>
            <person name="Nagy L.G."/>
            <person name="Floudas D."/>
            <person name="Held B.W."/>
            <person name="Levasseur A."/>
            <person name="Lombard V."/>
            <person name="Morin E."/>
            <person name="Otillar R."/>
            <person name="Lindquist E.A."/>
            <person name="Sun H."/>
            <person name="LaButti K.M."/>
            <person name="Schmutz J."/>
            <person name="Jabbour D."/>
            <person name="Luo H."/>
            <person name="Baker S.E."/>
            <person name="Pisabarro A.G."/>
            <person name="Walton J.D."/>
            <person name="Blanchette R.A."/>
            <person name="Henrissat B."/>
            <person name="Martin F."/>
            <person name="Cullen D."/>
            <person name="Hibbett D.S."/>
            <person name="Grigoriev I.V."/>
        </authorList>
    </citation>
    <scope>NUCLEOTIDE SEQUENCE [LARGE SCALE GENOMIC DNA]</scope>
    <source>
        <strain evidence="8">MUCL 33604</strain>
    </source>
</reference>
<dbReference type="InterPro" id="IPR016135">
    <property type="entry name" value="UBQ-conjugating_enzyme/RWD"/>
</dbReference>
<dbReference type="InParanoid" id="A0A067PL21"/>
<evidence type="ECO:0000259" key="6">
    <source>
        <dbReference type="PROSITE" id="PS50127"/>
    </source>
</evidence>
<evidence type="ECO:0000256" key="3">
    <source>
        <dbReference type="ARBA" id="ARBA00022695"/>
    </source>
</evidence>
<dbReference type="SUPFAM" id="SSF54495">
    <property type="entry name" value="UBC-like"/>
    <property type="match status" value="1"/>
</dbReference>
<feature type="compositionally biased region" description="Acidic residues" evidence="5">
    <location>
        <begin position="153"/>
        <end position="162"/>
    </location>
</feature>
<organism evidence="7 8">
    <name type="scientific">Jaapia argillacea MUCL 33604</name>
    <dbReference type="NCBI Taxonomy" id="933084"/>
    <lineage>
        <taxon>Eukaryota</taxon>
        <taxon>Fungi</taxon>
        <taxon>Dikarya</taxon>
        <taxon>Basidiomycota</taxon>
        <taxon>Agaricomycotina</taxon>
        <taxon>Agaricomycetes</taxon>
        <taxon>Agaricomycetidae</taxon>
        <taxon>Jaapiales</taxon>
        <taxon>Jaapiaceae</taxon>
        <taxon>Jaapia</taxon>
    </lineage>
</organism>
<dbReference type="SUPFAM" id="SSF56399">
    <property type="entry name" value="ADP-ribosylation"/>
    <property type="match status" value="1"/>
</dbReference>
<keyword evidence="4" id="KW-0520">NAD</keyword>
<feature type="region of interest" description="Disordered" evidence="5">
    <location>
        <begin position="315"/>
        <end position="336"/>
    </location>
</feature>
<evidence type="ECO:0000256" key="2">
    <source>
        <dbReference type="ARBA" id="ARBA00022679"/>
    </source>
</evidence>
<dbReference type="GO" id="GO:0016779">
    <property type="term" value="F:nucleotidyltransferase activity"/>
    <property type="evidence" value="ECO:0007669"/>
    <property type="project" value="UniProtKB-KW"/>
</dbReference>
<protein>
    <recommendedName>
        <fullName evidence="6">UBC core domain-containing protein</fullName>
    </recommendedName>
</protein>
<dbReference type="CDD" id="cd23802">
    <property type="entry name" value="UBCc_UBE2Q"/>
    <property type="match status" value="1"/>
</dbReference>
<keyword evidence="1" id="KW-0328">Glycosyltransferase</keyword>
<dbReference type="PROSITE" id="PS50127">
    <property type="entry name" value="UBC_2"/>
    <property type="match status" value="1"/>
</dbReference>
<feature type="domain" description="UBC core" evidence="6">
    <location>
        <begin position="967"/>
        <end position="1148"/>
    </location>
</feature>
<dbReference type="AlphaFoldDB" id="A0A067PL21"/>